<feature type="coiled-coil region" evidence="9">
    <location>
        <begin position="138"/>
        <end position="165"/>
    </location>
</feature>
<gene>
    <name evidence="12" type="ORF">GCM10011391_11600</name>
</gene>
<evidence type="ECO:0000256" key="1">
    <source>
        <dbReference type="ARBA" id="ARBA00000085"/>
    </source>
</evidence>
<sequence>MDFWMIITKLILIIYIAFTNAYFQGQDLGWVIFVLLIYFCLNLLAYIFHSTTIRKVMLFFTALFIILCQHVLDPSLIILLPLCLFELMSYYIQKSWVLLLVSCLPELVLKESLRIPYGLSTSLSFVIFYLVFTHTKKLTLYTDRLDKMRQDMQRLTRKLNENEAYIKQSEYTLKLEERNRLSQEIHDSIGHSMTGALIQMEAAKHVMNTDKEKATDLLQNAINISKEGIESMRLTLKNMKPETDQMGLNRLRLLIDAFSSKHGIPAPFTHKGNLDKITPLQWKVIIENTGEALTNVLKYANATVVAIDIQVLNKFVRLEIKDNGQGMEKLKKGLGIVGMEERTAALHGTIIVDGSKGFSVTTLLPLAT</sequence>
<reference evidence="12" key="2">
    <citation type="submission" date="2020-09" db="EMBL/GenBank/DDBJ databases">
        <authorList>
            <person name="Sun Q."/>
            <person name="Zhou Y."/>
        </authorList>
    </citation>
    <scope>NUCLEOTIDE SEQUENCE</scope>
    <source>
        <strain evidence="12">CGMCC 1.15371</strain>
    </source>
</reference>
<reference evidence="12" key="1">
    <citation type="journal article" date="2014" name="Int. J. Syst. Evol. Microbiol.">
        <title>Complete genome sequence of Corynebacterium casei LMG S-19264T (=DSM 44701T), isolated from a smear-ripened cheese.</title>
        <authorList>
            <consortium name="US DOE Joint Genome Institute (JGI-PGF)"/>
            <person name="Walter F."/>
            <person name="Albersmeier A."/>
            <person name="Kalinowski J."/>
            <person name="Ruckert C."/>
        </authorList>
    </citation>
    <scope>NUCLEOTIDE SEQUENCE</scope>
    <source>
        <strain evidence="12">CGMCC 1.15371</strain>
    </source>
</reference>
<dbReference type="Gene3D" id="3.30.565.10">
    <property type="entry name" value="Histidine kinase-like ATPase, C-terminal domain"/>
    <property type="match status" value="1"/>
</dbReference>
<dbReference type="AlphaFoldDB" id="A0A8J2YG99"/>
<evidence type="ECO:0000256" key="7">
    <source>
        <dbReference type="ARBA" id="ARBA00022840"/>
    </source>
</evidence>
<feature type="transmembrane region" description="Helical" evidence="10">
    <location>
        <begin position="29"/>
        <end position="49"/>
    </location>
</feature>
<feature type="transmembrane region" description="Helical" evidence="10">
    <location>
        <begin position="7"/>
        <end position="23"/>
    </location>
</feature>
<keyword evidence="7" id="KW-0067">ATP-binding</keyword>
<evidence type="ECO:0000256" key="6">
    <source>
        <dbReference type="ARBA" id="ARBA00022777"/>
    </source>
</evidence>
<evidence type="ECO:0000256" key="2">
    <source>
        <dbReference type="ARBA" id="ARBA00012438"/>
    </source>
</evidence>
<feature type="transmembrane region" description="Helical" evidence="10">
    <location>
        <begin position="56"/>
        <end position="72"/>
    </location>
</feature>
<evidence type="ECO:0000313" key="12">
    <source>
        <dbReference type="EMBL" id="GGE34590.1"/>
    </source>
</evidence>
<accession>A0A8J2YG99</accession>
<keyword evidence="5" id="KW-0547">Nucleotide-binding</keyword>
<organism evidence="12 13">
    <name type="scientific">Pullulanibacillus camelliae</name>
    <dbReference type="NCBI Taxonomy" id="1707096"/>
    <lineage>
        <taxon>Bacteria</taxon>
        <taxon>Bacillati</taxon>
        <taxon>Bacillota</taxon>
        <taxon>Bacilli</taxon>
        <taxon>Bacillales</taxon>
        <taxon>Sporolactobacillaceae</taxon>
        <taxon>Pullulanibacillus</taxon>
    </lineage>
</organism>
<dbReference type="Proteomes" id="UP000628775">
    <property type="component" value="Unassembled WGS sequence"/>
</dbReference>
<evidence type="ECO:0000256" key="4">
    <source>
        <dbReference type="ARBA" id="ARBA00022679"/>
    </source>
</evidence>
<evidence type="ECO:0000313" key="13">
    <source>
        <dbReference type="Proteomes" id="UP000628775"/>
    </source>
</evidence>
<dbReference type="GO" id="GO:0016020">
    <property type="term" value="C:membrane"/>
    <property type="evidence" value="ECO:0007669"/>
    <property type="project" value="InterPro"/>
</dbReference>
<evidence type="ECO:0000259" key="11">
    <source>
        <dbReference type="Pfam" id="PF07730"/>
    </source>
</evidence>
<comment type="catalytic activity">
    <reaction evidence="1">
        <text>ATP + protein L-histidine = ADP + protein N-phospho-L-histidine.</text>
        <dbReference type="EC" id="2.7.13.3"/>
    </reaction>
</comment>
<keyword evidence="13" id="KW-1185">Reference proteome</keyword>
<keyword evidence="10" id="KW-0812">Transmembrane</keyword>
<feature type="domain" description="Signal transduction histidine kinase subgroup 3 dimerisation and phosphoacceptor" evidence="11">
    <location>
        <begin position="177"/>
        <end position="243"/>
    </location>
</feature>
<dbReference type="GO" id="GO:0046983">
    <property type="term" value="F:protein dimerization activity"/>
    <property type="evidence" value="ECO:0007669"/>
    <property type="project" value="InterPro"/>
</dbReference>
<dbReference type="PANTHER" id="PTHR24421">
    <property type="entry name" value="NITRATE/NITRITE SENSOR PROTEIN NARX-RELATED"/>
    <property type="match status" value="1"/>
</dbReference>
<dbReference type="GO" id="GO:0005524">
    <property type="term" value="F:ATP binding"/>
    <property type="evidence" value="ECO:0007669"/>
    <property type="project" value="UniProtKB-KW"/>
</dbReference>
<keyword evidence="8" id="KW-0902">Two-component regulatory system</keyword>
<evidence type="ECO:0000256" key="9">
    <source>
        <dbReference type="SAM" id="Coils"/>
    </source>
</evidence>
<keyword evidence="9" id="KW-0175">Coiled coil</keyword>
<evidence type="ECO:0000256" key="10">
    <source>
        <dbReference type="SAM" id="Phobius"/>
    </source>
</evidence>
<dbReference type="InterPro" id="IPR011712">
    <property type="entry name" value="Sig_transdc_His_kin_sub3_dim/P"/>
</dbReference>
<dbReference type="InterPro" id="IPR036890">
    <property type="entry name" value="HATPase_C_sf"/>
</dbReference>
<evidence type="ECO:0000256" key="3">
    <source>
        <dbReference type="ARBA" id="ARBA00022553"/>
    </source>
</evidence>
<keyword evidence="4" id="KW-0808">Transferase</keyword>
<dbReference type="SUPFAM" id="SSF55874">
    <property type="entry name" value="ATPase domain of HSP90 chaperone/DNA topoisomerase II/histidine kinase"/>
    <property type="match status" value="1"/>
</dbReference>
<dbReference type="CDD" id="cd16917">
    <property type="entry name" value="HATPase_UhpB-NarQ-NarX-like"/>
    <property type="match status" value="1"/>
</dbReference>
<keyword evidence="3" id="KW-0597">Phosphoprotein</keyword>
<dbReference type="GO" id="GO:0000155">
    <property type="term" value="F:phosphorelay sensor kinase activity"/>
    <property type="evidence" value="ECO:0007669"/>
    <property type="project" value="InterPro"/>
</dbReference>
<evidence type="ECO:0000256" key="8">
    <source>
        <dbReference type="ARBA" id="ARBA00023012"/>
    </source>
</evidence>
<comment type="caution">
    <text evidence="12">The sequence shown here is derived from an EMBL/GenBank/DDBJ whole genome shotgun (WGS) entry which is preliminary data.</text>
</comment>
<dbReference type="Pfam" id="PF07730">
    <property type="entry name" value="HisKA_3"/>
    <property type="match status" value="1"/>
</dbReference>
<evidence type="ECO:0000256" key="5">
    <source>
        <dbReference type="ARBA" id="ARBA00022741"/>
    </source>
</evidence>
<dbReference type="RefSeq" id="WP_188690546.1">
    <property type="nucleotide sequence ID" value="NZ_BMIR01000004.1"/>
</dbReference>
<dbReference type="EC" id="2.7.13.3" evidence="2"/>
<keyword evidence="10" id="KW-1133">Transmembrane helix</keyword>
<proteinExistence type="predicted"/>
<feature type="transmembrane region" description="Helical" evidence="10">
    <location>
        <begin position="113"/>
        <end position="132"/>
    </location>
</feature>
<dbReference type="EMBL" id="BMIR01000004">
    <property type="protein sequence ID" value="GGE34590.1"/>
    <property type="molecule type" value="Genomic_DNA"/>
</dbReference>
<dbReference type="Gene3D" id="1.20.5.1930">
    <property type="match status" value="1"/>
</dbReference>
<keyword evidence="6 12" id="KW-0418">Kinase</keyword>
<name>A0A8J2YG99_9BACL</name>
<protein>
    <recommendedName>
        <fullName evidence="2">histidine kinase</fullName>
        <ecNumber evidence="2">2.7.13.3</ecNumber>
    </recommendedName>
</protein>
<dbReference type="InterPro" id="IPR050482">
    <property type="entry name" value="Sensor_HK_TwoCompSys"/>
</dbReference>
<keyword evidence="10" id="KW-0472">Membrane</keyword>
<dbReference type="PANTHER" id="PTHR24421:SF10">
    <property type="entry name" value="NITRATE_NITRITE SENSOR PROTEIN NARQ"/>
    <property type="match status" value="1"/>
</dbReference>